<dbReference type="InterPro" id="IPR025476">
    <property type="entry name" value="Helitron_helicase-like"/>
</dbReference>
<feature type="domain" description="DNA helicase Pif1-like 2B" evidence="4">
    <location>
        <begin position="1097"/>
        <end position="1139"/>
    </location>
</feature>
<evidence type="ECO:0000256" key="1">
    <source>
        <dbReference type="RuleBase" id="RU363044"/>
    </source>
</evidence>
<dbReference type="GO" id="GO:0016787">
    <property type="term" value="F:hydrolase activity"/>
    <property type="evidence" value="ECO:0007669"/>
    <property type="project" value="UniProtKB-KW"/>
</dbReference>
<sequence length="1264" mass="144333">MGVLGCQLPTSTTCSRCNARLFSRETFSMCCFGGKIVLPHIQSPPEMLALFSDQTTEGRLFRQNIRDYNNVFSFTSMGVYVDERINFGGRGIYTFRAQGAIYHKIGGLLPNDGTTPRFLQAYIYDTEHEVENRMTQSEVLDRIVVEKIQRILNQHNPFVHTLRSLGQLQDLPRCRLIIKEQPSDRRQYNLPSASQVAAIIVGGDDMVNRNGRDIIVETISGRLWNVQDCVGFYDPLQYPLLLPYGTYGWDINTHDDNGRGVSCCDYYAYMLQIREGGSSLLLRGGRLLQQYIVDNYVKIESQKLRWMRSNQEKIRAELYQGLQDFLNRGVNNAGNIGCRTILPSSFVGSPRDMYQRYQDAMTLVQRFGRPDLFITMTCNPNWEEIKRELLPGKTPQDRPDLLTRVFRAKLEELKEDINGKGVLGTVVAYAYVIEFQKRGLPHVHMLVVLDEDDKLNNLDDYDQIVKAEIPNEHEEPQLYNVVLKHMIHGPCGIQNPKSPCPDRVALEVQPDPVCDEIRQFVDARWVCAPEALWRIFKFVINRIYPTVERLQIHLPNMHQVRFQSDQTIANILIDERLNKTMLTEFFTLNRNDAEARRYLYREIPEHYRWIRSERLWSKRKNRLRVIGRIYTVSPAEGEKFYLRVLLNHIRGATSFLNLMTVGGVLQPTFKEAVEQQGLLEGDDSIRQCLFEASTIRMPSALRRLFVTILVYCEPVGVRALWDEFYPCMIEDYAFSSNLSCNVVVNRLLRDLNTLLVQFNKNIKDFDLPQMTTEVVSAMPRCIEDELSHGISQEDLLAIERLNDDQKSAFNIIMDTIERCQNSIFFVDGPGGTGKTYLYRALLANMRRLGHIVLATATSGLAATILPGGRTAHSRFKIPLSPDSSSTCSISKQSDLAKLIQKAKAIIWDEATMAHRHAFEALDRTFRDIIDVDLPFGGKTMIFGGDFRQVLPVIPKGTKSELIQASVVKASFWSQVKILKLRQNMRSRNDQQFSQFLLRVGDGEEPIVGDGMIRVPECMVIPWENELSINEFIYQVFPNLEDHINDASYMVERAVITPTKEDVDMLNEKMMNMFPGEEETMYSFDSVEDDTRNVYQPEFLNSIYIGGLPPHKLTLKRGAPIMLLRNIDPKLGLCNGTRLLCRGSYQNLIDAEILIGQSIGTRVFLPRIPLKTTETAGLPFELTRKQFPVKLSFALTINKSQGQTIPHVGIFLPDHVFSHGQLYVGLSRGVSKLTTKVLVKKGSITGQEGVFTRNVVYKEVLLHSN</sequence>
<accession>A0A6P5SPE6</accession>
<dbReference type="GeneID" id="110758552"/>
<gene>
    <name evidence="6" type="primary">LOC110758552</name>
</gene>
<dbReference type="Pfam" id="PF05970">
    <property type="entry name" value="PIF1"/>
    <property type="match status" value="1"/>
</dbReference>
<dbReference type="GO" id="GO:0006281">
    <property type="term" value="P:DNA repair"/>
    <property type="evidence" value="ECO:0007669"/>
    <property type="project" value="UniProtKB-KW"/>
</dbReference>
<dbReference type="Pfam" id="PF21530">
    <property type="entry name" value="Pif1_2B_dom"/>
    <property type="match status" value="1"/>
</dbReference>
<dbReference type="PANTHER" id="PTHR10492:SF94">
    <property type="entry name" value="ATP-DEPENDENT DNA HELICASE"/>
    <property type="match status" value="1"/>
</dbReference>
<evidence type="ECO:0000259" key="4">
    <source>
        <dbReference type="Pfam" id="PF21530"/>
    </source>
</evidence>
<feature type="domain" description="DNA helicase Pif1-like DEAD-box helicase" evidence="2">
    <location>
        <begin position="801"/>
        <end position="1004"/>
    </location>
</feature>
<dbReference type="CDD" id="cd18809">
    <property type="entry name" value="SF1_C_RecD"/>
    <property type="match status" value="1"/>
</dbReference>
<dbReference type="GO" id="GO:0006310">
    <property type="term" value="P:DNA recombination"/>
    <property type="evidence" value="ECO:0007669"/>
    <property type="project" value="UniProtKB-KW"/>
</dbReference>
<evidence type="ECO:0000259" key="2">
    <source>
        <dbReference type="Pfam" id="PF05970"/>
    </source>
</evidence>
<dbReference type="SUPFAM" id="SSF52540">
    <property type="entry name" value="P-loop containing nucleoside triphosphate hydrolases"/>
    <property type="match status" value="2"/>
</dbReference>
<comment type="catalytic activity">
    <reaction evidence="1">
        <text>ATP + H2O = ADP + phosphate + H(+)</text>
        <dbReference type="Rhea" id="RHEA:13065"/>
        <dbReference type="ChEBI" id="CHEBI:15377"/>
        <dbReference type="ChEBI" id="CHEBI:15378"/>
        <dbReference type="ChEBI" id="CHEBI:30616"/>
        <dbReference type="ChEBI" id="CHEBI:43474"/>
        <dbReference type="ChEBI" id="CHEBI:456216"/>
        <dbReference type="EC" id="5.6.2.3"/>
    </reaction>
</comment>
<dbReference type="AlphaFoldDB" id="A0A6P5SPE6"/>
<dbReference type="GO" id="GO:0005524">
    <property type="term" value="F:ATP binding"/>
    <property type="evidence" value="ECO:0007669"/>
    <property type="project" value="UniProtKB-KW"/>
</dbReference>
<dbReference type="Pfam" id="PF14214">
    <property type="entry name" value="Helitron_like_N"/>
    <property type="match status" value="1"/>
</dbReference>
<comment type="cofactor">
    <cofactor evidence="1">
        <name>Mg(2+)</name>
        <dbReference type="ChEBI" id="CHEBI:18420"/>
    </cofactor>
</comment>
<protein>
    <recommendedName>
        <fullName evidence="1">ATP-dependent DNA helicase</fullName>
        <ecNumber evidence="1">5.6.2.3</ecNumber>
    </recommendedName>
</protein>
<dbReference type="KEGG" id="pavi:110758552"/>
<reference evidence="6" key="1">
    <citation type="submission" date="2025-08" db="UniProtKB">
        <authorList>
            <consortium name="RefSeq"/>
        </authorList>
    </citation>
    <scope>IDENTIFICATION</scope>
</reference>
<name>A0A6P5SPE6_PRUAV</name>
<proteinExistence type="inferred from homology"/>
<dbReference type="InterPro" id="IPR049163">
    <property type="entry name" value="Pif1-like_2B_dom"/>
</dbReference>
<dbReference type="GO" id="GO:0043139">
    <property type="term" value="F:5'-3' DNA helicase activity"/>
    <property type="evidence" value="ECO:0007669"/>
    <property type="project" value="UniProtKB-EC"/>
</dbReference>
<dbReference type="EC" id="5.6.2.3" evidence="1"/>
<dbReference type="Proteomes" id="UP000515124">
    <property type="component" value="Unplaced"/>
</dbReference>
<evidence type="ECO:0000313" key="5">
    <source>
        <dbReference type="Proteomes" id="UP000515124"/>
    </source>
</evidence>
<dbReference type="InterPro" id="IPR010285">
    <property type="entry name" value="DNA_helicase_pif1-like_DEAD"/>
</dbReference>
<dbReference type="PANTHER" id="PTHR10492">
    <property type="match status" value="1"/>
</dbReference>
<keyword evidence="1" id="KW-0378">Hydrolase</keyword>
<keyword evidence="1" id="KW-0233">DNA recombination</keyword>
<organism evidence="5 6">
    <name type="scientific">Prunus avium</name>
    <name type="common">Cherry</name>
    <name type="synonym">Cerasus avium</name>
    <dbReference type="NCBI Taxonomy" id="42229"/>
    <lineage>
        <taxon>Eukaryota</taxon>
        <taxon>Viridiplantae</taxon>
        <taxon>Streptophyta</taxon>
        <taxon>Embryophyta</taxon>
        <taxon>Tracheophyta</taxon>
        <taxon>Spermatophyta</taxon>
        <taxon>Magnoliopsida</taxon>
        <taxon>eudicotyledons</taxon>
        <taxon>Gunneridae</taxon>
        <taxon>Pentapetalae</taxon>
        <taxon>rosids</taxon>
        <taxon>fabids</taxon>
        <taxon>Rosales</taxon>
        <taxon>Rosaceae</taxon>
        <taxon>Amygdaloideae</taxon>
        <taxon>Amygdaleae</taxon>
        <taxon>Prunus</taxon>
    </lineage>
</organism>
<keyword evidence="1" id="KW-0547">Nucleotide-binding</keyword>
<keyword evidence="1" id="KW-0234">DNA repair</keyword>
<keyword evidence="5" id="KW-1185">Reference proteome</keyword>
<dbReference type="GO" id="GO:0000723">
    <property type="term" value="P:telomere maintenance"/>
    <property type="evidence" value="ECO:0007669"/>
    <property type="project" value="InterPro"/>
</dbReference>
<evidence type="ECO:0000259" key="3">
    <source>
        <dbReference type="Pfam" id="PF14214"/>
    </source>
</evidence>
<dbReference type="RefSeq" id="XP_021816122.1">
    <property type="nucleotide sequence ID" value="XM_021960430.1"/>
</dbReference>
<comment type="similarity">
    <text evidence="1">Belongs to the helicase family.</text>
</comment>
<keyword evidence="1" id="KW-0227">DNA damage</keyword>
<dbReference type="FunFam" id="3.40.50.300:FF:002884">
    <property type="entry name" value="ATP-dependent DNA helicase"/>
    <property type="match status" value="1"/>
</dbReference>
<keyword evidence="1" id="KW-0347">Helicase</keyword>
<keyword evidence="1" id="KW-0067">ATP-binding</keyword>
<evidence type="ECO:0000313" key="6">
    <source>
        <dbReference type="RefSeq" id="XP_021816122.1"/>
    </source>
</evidence>
<feature type="domain" description="Helitron helicase-like" evidence="3">
    <location>
        <begin position="266"/>
        <end position="447"/>
    </location>
</feature>
<dbReference type="InterPro" id="IPR027417">
    <property type="entry name" value="P-loop_NTPase"/>
</dbReference>
<dbReference type="Gene3D" id="3.40.50.300">
    <property type="entry name" value="P-loop containing nucleotide triphosphate hydrolases"/>
    <property type="match status" value="1"/>
</dbReference>